<name>A0A023B085_GRENI</name>
<protein>
    <submittedName>
        <fullName evidence="1">Uncharacterized protein</fullName>
    </submittedName>
</protein>
<evidence type="ECO:0000313" key="2">
    <source>
        <dbReference type="Proteomes" id="UP000019763"/>
    </source>
</evidence>
<accession>A0A023B085</accession>
<evidence type="ECO:0000313" key="1">
    <source>
        <dbReference type="EMBL" id="EZG44455.1"/>
    </source>
</evidence>
<organism evidence="1 2">
    <name type="scientific">Gregarina niphandrodes</name>
    <name type="common">Septate eugregarine</name>
    <dbReference type="NCBI Taxonomy" id="110365"/>
    <lineage>
        <taxon>Eukaryota</taxon>
        <taxon>Sar</taxon>
        <taxon>Alveolata</taxon>
        <taxon>Apicomplexa</taxon>
        <taxon>Conoidasida</taxon>
        <taxon>Gregarinasina</taxon>
        <taxon>Eugregarinorida</taxon>
        <taxon>Gregarinidae</taxon>
        <taxon>Gregarina</taxon>
    </lineage>
</organism>
<sequence>MITIGSDDAAERAAGAVVEVAVIAPPEKFAAASDDPTRFDWMMDANRLHVYRESWATEASGRVERLMRHSLEQYLEREAASVADEICQEAFGITLPELMNDLGDADEEQLSTEPLNRPQTFGVRRLAENERIQLFAQMSQDWQSVLSNSSKFDFEINDDIESGGRRVRRLVDCCKSHRVAISVTTALVTAAVVGGCSFYGRYLSDHKRPSGHGITADTLAELRAPEDICGATWNDTALRFARPVSQDSWREAGWCNGYSGKLVCGTEKTLQTLMKIAMIPNAGEVIVPRGLRCYNFQMPSPYDLPTVWEAVAQYDTPERCAVVCDTIWTRRQHMGRYIAKRFGIPLTGMDLTKLDEEVLRRFTLDTNCSRSAPDINPDPQCNCAIGILGCYVRDPRDKEIQWGDLLDFNTNQYTLSRHVSNFNHDGYNVSNCIFDCYQKQDTSGSRT</sequence>
<proteinExistence type="predicted"/>
<keyword evidence="2" id="KW-1185">Reference proteome</keyword>
<reference evidence="1" key="1">
    <citation type="submission" date="2013-12" db="EMBL/GenBank/DDBJ databases">
        <authorList>
            <person name="Omoto C.K."/>
            <person name="Sibley D."/>
            <person name="Venepally P."/>
            <person name="Hadjithomas M."/>
            <person name="Karamycheva S."/>
            <person name="Brunk B."/>
            <person name="Roos D."/>
            <person name="Caler E."/>
            <person name="Lorenzi H."/>
        </authorList>
    </citation>
    <scope>NUCLEOTIDE SEQUENCE</scope>
</reference>
<dbReference type="EMBL" id="AFNH02001094">
    <property type="protein sequence ID" value="EZG44455.1"/>
    <property type="molecule type" value="Genomic_DNA"/>
</dbReference>
<dbReference type="VEuPathDB" id="CryptoDB:GNI_147170"/>
<dbReference type="RefSeq" id="XP_011134175.1">
    <property type="nucleotide sequence ID" value="XM_011135873.1"/>
</dbReference>
<dbReference type="GeneID" id="22915152"/>
<dbReference type="Proteomes" id="UP000019763">
    <property type="component" value="Unassembled WGS sequence"/>
</dbReference>
<gene>
    <name evidence="1" type="ORF">GNI_147170</name>
</gene>
<dbReference type="AlphaFoldDB" id="A0A023B085"/>
<comment type="caution">
    <text evidence="1">The sequence shown here is derived from an EMBL/GenBank/DDBJ whole genome shotgun (WGS) entry which is preliminary data.</text>
</comment>